<dbReference type="EMBL" id="MBFT01000030">
    <property type="protein sequence ID" value="PVU99559.1"/>
    <property type="molecule type" value="Genomic_DNA"/>
</dbReference>
<keyword evidence="1" id="KW-0812">Transmembrane</keyword>
<evidence type="ECO:0000313" key="2">
    <source>
        <dbReference type="EMBL" id="PVU99559.1"/>
    </source>
</evidence>
<keyword evidence="1" id="KW-0999">Mitochondrion inner membrane</keyword>
<feature type="transmembrane region" description="Helical" evidence="1">
    <location>
        <begin position="129"/>
        <end position="147"/>
    </location>
</feature>
<protein>
    <recommendedName>
        <fullName evidence="1">MICOS complex subunit</fullName>
    </recommendedName>
</protein>
<keyword evidence="1" id="KW-0496">Mitochondrion</keyword>
<accession>A0A2T9Z4R7</accession>
<dbReference type="AlphaFoldDB" id="A0A2T9Z4R7"/>
<evidence type="ECO:0000313" key="3">
    <source>
        <dbReference type="Proteomes" id="UP000245699"/>
    </source>
</evidence>
<dbReference type="GO" id="GO:0042407">
    <property type="term" value="P:cristae formation"/>
    <property type="evidence" value="ECO:0007669"/>
    <property type="project" value="InterPro"/>
</dbReference>
<dbReference type="STRING" id="61424.A0A2T9Z4R7"/>
<dbReference type="Proteomes" id="UP000245699">
    <property type="component" value="Unassembled WGS sequence"/>
</dbReference>
<organism evidence="2 3">
    <name type="scientific">Furculomyces boomerangus</name>
    <dbReference type="NCBI Taxonomy" id="61424"/>
    <lineage>
        <taxon>Eukaryota</taxon>
        <taxon>Fungi</taxon>
        <taxon>Fungi incertae sedis</taxon>
        <taxon>Zoopagomycota</taxon>
        <taxon>Kickxellomycotina</taxon>
        <taxon>Harpellomycetes</taxon>
        <taxon>Harpellales</taxon>
        <taxon>Harpellaceae</taxon>
        <taxon>Furculomyces</taxon>
    </lineage>
</organism>
<comment type="subcellular location">
    <subcellularLocation>
        <location evidence="1">Mitochondrion inner membrane</location>
    </subcellularLocation>
</comment>
<keyword evidence="3" id="KW-1185">Reference proteome</keyword>
<reference evidence="2 3" key="1">
    <citation type="journal article" date="2018" name="MBio">
        <title>Comparative Genomics Reveals the Core Gene Toolbox for the Fungus-Insect Symbiosis.</title>
        <authorList>
            <person name="Wang Y."/>
            <person name="Stata M."/>
            <person name="Wang W."/>
            <person name="Stajich J.E."/>
            <person name="White M.M."/>
            <person name="Moncalvo J.M."/>
        </authorList>
    </citation>
    <scope>NUCLEOTIDE SEQUENCE [LARGE SCALE GENOMIC DNA]</scope>
    <source>
        <strain evidence="2 3">AUS-77-4</strain>
    </source>
</reference>
<dbReference type="PANTHER" id="PTHR28268:SF1">
    <property type="entry name" value="MICOS SUBUNIT MIC26"/>
    <property type="match status" value="1"/>
</dbReference>
<comment type="function">
    <text evidence="1">Component of the MICOS complex, a large protein complex of the mitochondrial inner membrane that plays crucial roles in the maintenance of crista junctions, inner membrane architecture, and formation of contact sites to the outer membrane.</text>
</comment>
<dbReference type="Pfam" id="PF09769">
    <property type="entry name" value="ApoO"/>
    <property type="match status" value="1"/>
</dbReference>
<keyword evidence="1" id="KW-0472">Membrane</keyword>
<sequence>MSISASIKAVGMITAGAAIFINRTPLQCSDNNYEKKSVYSEEKVQPKKDEKPIRLMSYVGTVRKQVQEKYKESMEFAHKTVDEWISIENKVIETVKSVKSKDEEMLPGLLYISISTLAAPIFFRKSNFVFRYTAPLVFGIVSTSIVLPKTFGNIVEKLNGSSQGFNTVTTTMSDLKKETFEVKSKLDNSLEARIQKIRKYIFEK</sequence>
<comment type="subunit">
    <text evidence="1">Component of the mitochondrial contact site and cristae organizing system (MICOS) complex.</text>
</comment>
<comment type="caution">
    <text evidence="2">The sequence shown here is derived from an EMBL/GenBank/DDBJ whole genome shotgun (WGS) entry which is preliminary data.</text>
</comment>
<dbReference type="GO" id="GO:0061617">
    <property type="term" value="C:MICOS complex"/>
    <property type="evidence" value="ECO:0007669"/>
    <property type="project" value="UniProtKB-UniRule"/>
</dbReference>
<keyword evidence="1" id="KW-1133">Transmembrane helix</keyword>
<evidence type="ECO:0000256" key="1">
    <source>
        <dbReference type="RuleBase" id="RU363021"/>
    </source>
</evidence>
<gene>
    <name evidence="2" type="ORF">BB559_000613</name>
</gene>
<dbReference type="InterPro" id="IPR033181">
    <property type="entry name" value="Mic26_fungi"/>
</dbReference>
<name>A0A2T9Z4R7_9FUNG</name>
<proteinExistence type="predicted"/>
<feature type="transmembrane region" description="Helical" evidence="1">
    <location>
        <begin position="105"/>
        <end position="123"/>
    </location>
</feature>
<dbReference type="GO" id="GO:0044284">
    <property type="term" value="C:mitochondrial crista junction"/>
    <property type="evidence" value="ECO:0007669"/>
    <property type="project" value="TreeGrafter"/>
</dbReference>
<dbReference type="PANTHER" id="PTHR28268">
    <property type="entry name" value="MICOS SUBUNIT MIC26"/>
    <property type="match status" value="1"/>
</dbReference>
<dbReference type="OrthoDB" id="2399148at2759"/>
<dbReference type="InterPro" id="IPR019166">
    <property type="entry name" value="MIC26/MIC27"/>
</dbReference>